<dbReference type="InterPro" id="IPR016181">
    <property type="entry name" value="Acyl_CoA_acyltransferase"/>
</dbReference>
<name>A0ABV4YSV0_9BACI</name>
<evidence type="ECO:0000256" key="1">
    <source>
        <dbReference type="ARBA" id="ARBA00022679"/>
    </source>
</evidence>
<gene>
    <name evidence="4" type="ORF">P5G62_009665</name>
</gene>
<dbReference type="Gene3D" id="3.40.630.30">
    <property type="match status" value="1"/>
</dbReference>
<keyword evidence="1" id="KW-0808">Transferase</keyword>
<evidence type="ECO:0000313" key="5">
    <source>
        <dbReference type="Proteomes" id="UP001241748"/>
    </source>
</evidence>
<accession>A0ABV4YSV0</accession>
<protein>
    <submittedName>
        <fullName evidence="4">GNAT family N-acetyltransferase</fullName>
    </submittedName>
</protein>
<dbReference type="SUPFAM" id="SSF55729">
    <property type="entry name" value="Acyl-CoA N-acyltransferases (Nat)"/>
    <property type="match status" value="1"/>
</dbReference>
<dbReference type="PROSITE" id="PS51186">
    <property type="entry name" value="GNAT"/>
    <property type="match status" value="1"/>
</dbReference>
<dbReference type="Pfam" id="PF13508">
    <property type="entry name" value="Acetyltransf_7"/>
    <property type="match status" value="1"/>
</dbReference>
<dbReference type="InterPro" id="IPR045039">
    <property type="entry name" value="NSI-like"/>
</dbReference>
<dbReference type="EMBL" id="JAROBZ020000001">
    <property type="protein sequence ID" value="MFB3167379.1"/>
    <property type="molecule type" value="Genomic_DNA"/>
</dbReference>
<dbReference type="RefSeq" id="WP_306074915.1">
    <property type="nucleotide sequence ID" value="NZ_JAROBZ020000001.1"/>
</dbReference>
<organism evidence="4 5">
    <name type="scientific">Neobacillus driksii</name>
    <dbReference type="NCBI Taxonomy" id="3035913"/>
    <lineage>
        <taxon>Bacteria</taxon>
        <taxon>Bacillati</taxon>
        <taxon>Bacillota</taxon>
        <taxon>Bacilli</taxon>
        <taxon>Bacillales</taxon>
        <taxon>Bacillaceae</taxon>
        <taxon>Neobacillus</taxon>
    </lineage>
</organism>
<evidence type="ECO:0000256" key="2">
    <source>
        <dbReference type="ARBA" id="ARBA00023315"/>
    </source>
</evidence>
<comment type="caution">
    <text evidence="4">The sequence shown here is derived from an EMBL/GenBank/DDBJ whole genome shotgun (WGS) entry which is preliminary data.</text>
</comment>
<proteinExistence type="predicted"/>
<dbReference type="PANTHER" id="PTHR43626:SF4">
    <property type="entry name" value="GCN5-RELATED N-ACETYLTRANSFERASE 2, CHLOROPLASTIC"/>
    <property type="match status" value="1"/>
</dbReference>
<dbReference type="PANTHER" id="PTHR43626">
    <property type="entry name" value="ACYL-COA N-ACYLTRANSFERASE"/>
    <property type="match status" value="1"/>
</dbReference>
<sequence>MEIEFNELNPTKDDFIRLHQTTGWNAKGLYTYDQLYTAICNSWYSISIYHNKYLIGYGRIISDGIYQTLICDVMVHPEYQKQGIGKKVMNALLKKCDEEGIKWVQLFCAKGKQEFYQKLGFNSRDFEAPGMSLFL</sequence>
<dbReference type="InterPro" id="IPR000182">
    <property type="entry name" value="GNAT_dom"/>
</dbReference>
<feature type="domain" description="N-acetyltransferase" evidence="3">
    <location>
        <begin position="3"/>
        <end position="135"/>
    </location>
</feature>
<evidence type="ECO:0000259" key="3">
    <source>
        <dbReference type="PROSITE" id="PS51186"/>
    </source>
</evidence>
<keyword evidence="5" id="KW-1185">Reference proteome</keyword>
<evidence type="ECO:0000313" key="4">
    <source>
        <dbReference type="EMBL" id="MFB3167379.1"/>
    </source>
</evidence>
<dbReference type="CDD" id="cd04301">
    <property type="entry name" value="NAT_SF"/>
    <property type="match status" value="1"/>
</dbReference>
<keyword evidence="2" id="KW-0012">Acyltransferase</keyword>
<dbReference type="Proteomes" id="UP001241748">
    <property type="component" value="Unassembled WGS sequence"/>
</dbReference>
<reference evidence="4 5" key="1">
    <citation type="submission" date="2024-05" db="EMBL/GenBank/DDBJ databases">
        <authorList>
            <person name="Venkateswaran K."/>
        </authorList>
    </citation>
    <scope>NUCLEOTIDE SEQUENCE [LARGE SCALE GENOMIC DNA]</scope>
    <source>
        <strain evidence="4 5">179-C4-2-HS</strain>
    </source>
</reference>